<dbReference type="InterPro" id="IPR008906">
    <property type="entry name" value="HATC_C_dom"/>
</dbReference>
<protein>
    <recommendedName>
        <fullName evidence="1">HAT C-terminal dimerisation domain-containing protein</fullName>
    </recommendedName>
</protein>
<evidence type="ECO:0000313" key="2">
    <source>
        <dbReference type="EMBL" id="CAH9142598.1"/>
    </source>
</evidence>
<organism evidence="2 3">
    <name type="scientific">Cuscuta epithymum</name>
    <dbReference type="NCBI Taxonomy" id="186058"/>
    <lineage>
        <taxon>Eukaryota</taxon>
        <taxon>Viridiplantae</taxon>
        <taxon>Streptophyta</taxon>
        <taxon>Embryophyta</taxon>
        <taxon>Tracheophyta</taxon>
        <taxon>Spermatophyta</taxon>
        <taxon>Magnoliopsida</taxon>
        <taxon>eudicotyledons</taxon>
        <taxon>Gunneridae</taxon>
        <taxon>Pentapetalae</taxon>
        <taxon>asterids</taxon>
        <taxon>lamiids</taxon>
        <taxon>Solanales</taxon>
        <taxon>Convolvulaceae</taxon>
        <taxon>Cuscuteae</taxon>
        <taxon>Cuscuta</taxon>
        <taxon>Cuscuta subgen. Cuscuta</taxon>
    </lineage>
</organism>
<gene>
    <name evidence="2" type="ORF">CEPIT_LOCUS40023</name>
</gene>
<keyword evidence="3" id="KW-1185">Reference proteome</keyword>
<dbReference type="PANTHER" id="PTHR23272">
    <property type="entry name" value="BED FINGER-RELATED"/>
    <property type="match status" value="1"/>
</dbReference>
<feature type="domain" description="HAT C-terminal dimerisation" evidence="1">
    <location>
        <begin position="97"/>
        <end position="171"/>
    </location>
</feature>
<name>A0AAV0G3U2_9ASTE</name>
<dbReference type="InterPro" id="IPR012337">
    <property type="entry name" value="RNaseH-like_sf"/>
</dbReference>
<evidence type="ECO:0000259" key="1">
    <source>
        <dbReference type="Pfam" id="PF05699"/>
    </source>
</evidence>
<dbReference type="PANTHER" id="PTHR23272:SF184">
    <property type="entry name" value="OS03G0311250 PROTEIN"/>
    <property type="match status" value="1"/>
</dbReference>
<dbReference type="AlphaFoldDB" id="A0AAV0G3U2"/>
<evidence type="ECO:0000313" key="3">
    <source>
        <dbReference type="Proteomes" id="UP001152523"/>
    </source>
</evidence>
<comment type="caution">
    <text evidence="2">The sequence shown here is derived from an EMBL/GenBank/DDBJ whole genome shotgun (WGS) entry which is preliminary data.</text>
</comment>
<dbReference type="SUPFAM" id="SSF53098">
    <property type="entry name" value="Ribonuclease H-like"/>
    <property type="match status" value="1"/>
</dbReference>
<dbReference type="GO" id="GO:0046983">
    <property type="term" value="F:protein dimerization activity"/>
    <property type="evidence" value="ECO:0007669"/>
    <property type="project" value="InterPro"/>
</dbReference>
<accession>A0AAV0G3U2</accession>
<dbReference type="EMBL" id="CAMAPF010001043">
    <property type="protein sequence ID" value="CAH9142598.1"/>
    <property type="molecule type" value="Genomic_DNA"/>
</dbReference>
<dbReference type="Pfam" id="PF05699">
    <property type="entry name" value="Dimer_Tnp_hAT"/>
    <property type="match status" value="1"/>
</dbReference>
<proteinExistence type="predicted"/>
<dbReference type="Proteomes" id="UP001152523">
    <property type="component" value="Unassembled WGS sequence"/>
</dbReference>
<reference evidence="2" key="1">
    <citation type="submission" date="2022-07" db="EMBL/GenBank/DDBJ databases">
        <authorList>
            <person name="Macas J."/>
            <person name="Novak P."/>
            <person name="Neumann P."/>
        </authorList>
    </citation>
    <scope>NUCLEOTIDE SEQUENCE</scope>
</reference>
<sequence length="204" mass="23364">MFEVLLSCFFGPFPMYDDNAIDPQVEYNEVSNLFYALFNEFHAQYDNAPPPPTQTSSSKEKSLFKFAFGNLMKKTKATHTTEQSALNEISLYINYEVEFDENDDFDVLKWWKSKERMFPILARMAKKVLSIPVSTVAVEQEFSSTGNVLTTSRTSLSAESLETLICYHDWLKAIHRTQEISITPSQDFMDESTTECCSYVGDSD</sequence>